<reference evidence="5 6" key="1">
    <citation type="journal article" date="2023" name="G3 (Bethesda)">
        <title>A chromosome-length genome assembly and annotation of blackberry (Rubus argutus, cv. 'Hillquist').</title>
        <authorList>
            <person name="Bruna T."/>
            <person name="Aryal R."/>
            <person name="Dudchenko O."/>
            <person name="Sargent D.J."/>
            <person name="Mead D."/>
            <person name="Buti M."/>
            <person name="Cavallini A."/>
            <person name="Hytonen T."/>
            <person name="Andres J."/>
            <person name="Pham M."/>
            <person name="Weisz D."/>
            <person name="Mascagni F."/>
            <person name="Usai G."/>
            <person name="Natali L."/>
            <person name="Bassil N."/>
            <person name="Fernandez G.E."/>
            <person name="Lomsadze A."/>
            <person name="Armour M."/>
            <person name="Olukolu B."/>
            <person name="Poorten T."/>
            <person name="Britton C."/>
            <person name="Davik J."/>
            <person name="Ashrafi H."/>
            <person name="Aiden E.L."/>
            <person name="Borodovsky M."/>
            <person name="Worthington M."/>
        </authorList>
    </citation>
    <scope>NUCLEOTIDE SEQUENCE [LARGE SCALE GENOMIC DNA]</scope>
    <source>
        <strain evidence="5">PI 553951</strain>
    </source>
</reference>
<evidence type="ECO:0000313" key="5">
    <source>
        <dbReference type="EMBL" id="KAK9945882.1"/>
    </source>
</evidence>
<name>A0AAW1YAK7_RUBAR</name>
<dbReference type="GO" id="GO:0008270">
    <property type="term" value="F:zinc ion binding"/>
    <property type="evidence" value="ECO:0007669"/>
    <property type="project" value="UniProtKB-KW"/>
</dbReference>
<dbReference type="Pfam" id="PF13445">
    <property type="entry name" value="zf-RING_UBOX"/>
    <property type="match status" value="1"/>
</dbReference>
<keyword evidence="6" id="KW-1185">Reference proteome</keyword>
<dbReference type="PANTHER" id="PTHR47156">
    <property type="entry name" value="PROTEIN CBG20824"/>
    <property type="match status" value="1"/>
</dbReference>
<sequence length="148" mass="16767">MEMEPPELPECPVCLQNYDGESTIPRVLACGHSACEVCLVKLPTATRRRFAARRVLNSSSTRQMAHRAAQEHRPSLTLSIPRHPKTLTLILAYPKSPVNNRPMKFIISCLGFGPTSFTPRGRTGFLRTTPFRWRWELVMKKELGFGLC</sequence>
<gene>
    <name evidence="5" type="ORF">M0R45_011373</name>
</gene>
<evidence type="ECO:0000256" key="1">
    <source>
        <dbReference type="ARBA" id="ARBA00022723"/>
    </source>
</evidence>
<evidence type="ECO:0000313" key="6">
    <source>
        <dbReference type="Proteomes" id="UP001457282"/>
    </source>
</evidence>
<dbReference type="AlphaFoldDB" id="A0AAW1YAK7"/>
<dbReference type="PANTHER" id="PTHR47156:SF10">
    <property type="entry name" value="E3 UBIQUITIN-PROTEIN LIGASE TRIM-21-RELATED"/>
    <property type="match status" value="1"/>
</dbReference>
<keyword evidence="1" id="KW-0479">Metal-binding</keyword>
<keyword evidence="2" id="KW-0863">Zinc-finger</keyword>
<dbReference type="InterPro" id="IPR052667">
    <property type="entry name" value="E3_ubiquitin-ligase_RING"/>
</dbReference>
<dbReference type="Proteomes" id="UP001457282">
    <property type="component" value="Unassembled WGS sequence"/>
</dbReference>
<accession>A0AAW1YAK7</accession>
<protein>
    <recommendedName>
        <fullName evidence="4">Zinc finger RING-type eukaryotic domain-containing protein</fullName>
    </recommendedName>
</protein>
<dbReference type="EMBL" id="JBEDUW010000002">
    <property type="protein sequence ID" value="KAK9945882.1"/>
    <property type="molecule type" value="Genomic_DNA"/>
</dbReference>
<feature type="domain" description="Zinc finger RING-type eukaryotic" evidence="4">
    <location>
        <begin position="11"/>
        <end position="41"/>
    </location>
</feature>
<keyword evidence="3" id="KW-0862">Zinc</keyword>
<dbReference type="InterPro" id="IPR013083">
    <property type="entry name" value="Znf_RING/FYVE/PHD"/>
</dbReference>
<comment type="caution">
    <text evidence="5">The sequence shown here is derived from an EMBL/GenBank/DDBJ whole genome shotgun (WGS) entry which is preliminary data.</text>
</comment>
<dbReference type="InterPro" id="IPR027370">
    <property type="entry name" value="Znf-RING_euk"/>
</dbReference>
<proteinExistence type="predicted"/>
<organism evidence="5 6">
    <name type="scientific">Rubus argutus</name>
    <name type="common">Southern blackberry</name>
    <dbReference type="NCBI Taxonomy" id="59490"/>
    <lineage>
        <taxon>Eukaryota</taxon>
        <taxon>Viridiplantae</taxon>
        <taxon>Streptophyta</taxon>
        <taxon>Embryophyta</taxon>
        <taxon>Tracheophyta</taxon>
        <taxon>Spermatophyta</taxon>
        <taxon>Magnoliopsida</taxon>
        <taxon>eudicotyledons</taxon>
        <taxon>Gunneridae</taxon>
        <taxon>Pentapetalae</taxon>
        <taxon>rosids</taxon>
        <taxon>fabids</taxon>
        <taxon>Rosales</taxon>
        <taxon>Rosaceae</taxon>
        <taxon>Rosoideae</taxon>
        <taxon>Rosoideae incertae sedis</taxon>
        <taxon>Rubus</taxon>
    </lineage>
</organism>
<dbReference type="SUPFAM" id="SSF57850">
    <property type="entry name" value="RING/U-box"/>
    <property type="match status" value="1"/>
</dbReference>
<dbReference type="Gene3D" id="3.30.40.10">
    <property type="entry name" value="Zinc/RING finger domain, C3HC4 (zinc finger)"/>
    <property type="match status" value="1"/>
</dbReference>
<evidence type="ECO:0000256" key="2">
    <source>
        <dbReference type="ARBA" id="ARBA00022771"/>
    </source>
</evidence>
<evidence type="ECO:0000256" key="3">
    <source>
        <dbReference type="ARBA" id="ARBA00022833"/>
    </source>
</evidence>
<evidence type="ECO:0000259" key="4">
    <source>
        <dbReference type="Pfam" id="PF13445"/>
    </source>
</evidence>